<evidence type="ECO:0000256" key="5">
    <source>
        <dbReference type="ARBA" id="ARBA00033067"/>
    </source>
</evidence>
<protein>
    <recommendedName>
        <fullName evidence="3">UDP-glucose 4-epimerase</fullName>
    </recommendedName>
    <alternativeName>
        <fullName evidence="5">Galactowaldenase</fullName>
    </alternativeName>
    <alternativeName>
        <fullName evidence="4">UDP-galactose 4-epimerase</fullName>
    </alternativeName>
</protein>
<gene>
    <name evidence="8" type="ORF">FEK35_17675</name>
</gene>
<dbReference type="PANTHER" id="PTHR43725:SF53">
    <property type="entry name" value="UDP-ARABINOSE 4-EPIMERASE 1"/>
    <property type="match status" value="1"/>
</dbReference>
<evidence type="ECO:0000313" key="9">
    <source>
        <dbReference type="Proteomes" id="UP000308349"/>
    </source>
</evidence>
<dbReference type="Gene3D" id="3.90.25.10">
    <property type="entry name" value="UDP-galactose 4-epimerase, domain 1"/>
    <property type="match status" value="1"/>
</dbReference>
<comment type="pathway">
    <text evidence="1">Carbohydrate metabolism; galactose metabolism.</text>
</comment>
<evidence type="ECO:0000256" key="6">
    <source>
        <dbReference type="SAM" id="MobiDB-lite"/>
    </source>
</evidence>
<feature type="domain" description="NAD-dependent epimerase/dehydratase" evidence="7">
    <location>
        <begin position="3"/>
        <end position="229"/>
    </location>
</feature>
<accession>A0A5R8PC94</accession>
<dbReference type="Pfam" id="PF01370">
    <property type="entry name" value="Epimerase"/>
    <property type="match status" value="1"/>
</dbReference>
<dbReference type="EMBL" id="VBUU01000018">
    <property type="protein sequence ID" value="TLG07814.1"/>
    <property type="molecule type" value="Genomic_DNA"/>
</dbReference>
<evidence type="ECO:0000256" key="3">
    <source>
        <dbReference type="ARBA" id="ARBA00018569"/>
    </source>
</evidence>
<dbReference type="InterPro" id="IPR036291">
    <property type="entry name" value="NAD(P)-bd_dom_sf"/>
</dbReference>
<evidence type="ECO:0000259" key="7">
    <source>
        <dbReference type="Pfam" id="PF01370"/>
    </source>
</evidence>
<dbReference type="PANTHER" id="PTHR43725">
    <property type="entry name" value="UDP-GLUCOSE 4-EPIMERASE"/>
    <property type="match status" value="1"/>
</dbReference>
<organism evidence="8 9">
    <name type="scientific">Nocardia cyriacigeorgica</name>
    <dbReference type="NCBI Taxonomy" id="135487"/>
    <lineage>
        <taxon>Bacteria</taxon>
        <taxon>Bacillati</taxon>
        <taxon>Actinomycetota</taxon>
        <taxon>Actinomycetes</taxon>
        <taxon>Mycobacteriales</taxon>
        <taxon>Nocardiaceae</taxon>
        <taxon>Nocardia</taxon>
    </lineage>
</organism>
<dbReference type="GO" id="GO:0033499">
    <property type="term" value="P:galactose catabolic process via UDP-galactose, Leloir pathway"/>
    <property type="evidence" value="ECO:0007669"/>
    <property type="project" value="TreeGrafter"/>
</dbReference>
<dbReference type="RefSeq" id="WP_138457095.1">
    <property type="nucleotide sequence ID" value="NZ_VBUU01000018.1"/>
</dbReference>
<dbReference type="InterPro" id="IPR001509">
    <property type="entry name" value="Epimerase_deHydtase"/>
</dbReference>
<dbReference type="AlphaFoldDB" id="A0A5R8PC94"/>
<name>A0A5R8PC94_9NOCA</name>
<evidence type="ECO:0000313" key="8">
    <source>
        <dbReference type="EMBL" id="TLG07814.1"/>
    </source>
</evidence>
<comment type="caution">
    <text evidence="8">The sequence shown here is derived from an EMBL/GenBank/DDBJ whole genome shotgun (WGS) entry which is preliminary data.</text>
</comment>
<dbReference type="SUPFAM" id="SSF51735">
    <property type="entry name" value="NAD(P)-binding Rossmann-fold domains"/>
    <property type="match status" value="1"/>
</dbReference>
<proteinExistence type="inferred from homology"/>
<dbReference type="Proteomes" id="UP000308349">
    <property type="component" value="Unassembled WGS sequence"/>
</dbReference>
<dbReference type="OrthoDB" id="9801785at2"/>
<comment type="similarity">
    <text evidence="2">Belongs to the NAD(P)-dependent epimerase/dehydratase family.</text>
</comment>
<sequence length="306" mass="31786">MRVLVTGANGYLGRAVVEALGTAGHEPVSMVRRTDALGAAVRVADLLDESALRTALDGVDAVCHLAGLTRARESVDDPIRYFRVNTVGTITLLAAMAAAGVRRIVFASTGSIYGTSARQPMTEDLPDVPPHPYAASKLAAELAIQGHAQGGMASAVILRLLNAAGGVDPDTTRLVPRVLAAAVNRSVLPVNGDGSAVRDYLHIDDAAAAFVAAVEHMPPLGDAVRFNIGSGRGTSVMDVIRAVERVTGRRVQVEHRPAAPEPASLVSSSTAAHSGLGWRPERSDIDAIVRHAWLAQADPGSADAAL</sequence>
<evidence type="ECO:0000256" key="4">
    <source>
        <dbReference type="ARBA" id="ARBA00031367"/>
    </source>
</evidence>
<evidence type="ECO:0000256" key="1">
    <source>
        <dbReference type="ARBA" id="ARBA00004947"/>
    </source>
</evidence>
<reference evidence="8 9" key="1">
    <citation type="submission" date="2019-05" db="EMBL/GenBank/DDBJ databases">
        <title>Genomes sequences of two Nocardia cyriacigeorgica environmental isolates, type strains Nocardia asteroides ATCC 19247 and Nocardia cyriacigeorgica DSM 44484.</title>
        <authorList>
            <person name="Vautrin F."/>
            <person name="Bergeron E."/>
            <person name="Dubost A."/>
            <person name="Abrouk D."/>
            <person name="Rodriguez Nava V."/>
            <person name="Pujic P."/>
        </authorList>
    </citation>
    <scope>NUCLEOTIDE SEQUENCE [LARGE SCALE GENOMIC DNA]</scope>
    <source>
        <strain evidence="8 9">EML 1456</strain>
    </source>
</reference>
<feature type="region of interest" description="Disordered" evidence="6">
    <location>
        <begin position="256"/>
        <end position="278"/>
    </location>
</feature>
<evidence type="ECO:0000256" key="2">
    <source>
        <dbReference type="ARBA" id="ARBA00007637"/>
    </source>
</evidence>
<dbReference type="Gene3D" id="3.40.50.720">
    <property type="entry name" value="NAD(P)-binding Rossmann-like Domain"/>
    <property type="match status" value="1"/>
</dbReference>